<keyword evidence="1" id="KW-0812">Transmembrane</keyword>
<evidence type="ECO:0000256" key="1">
    <source>
        <dbReference type="SAM" id="Phobius"/>
    </source>
</evidence>
<evidence type="ECO:0000313" key="2">
    <source>
        <dbReference type="EMBL" id="GHO88499.1"/>
    </source>
</evidence>
<comment type="caution">
    <text evidence="2">The sequence shown here is derived from an EMBL/GenBank/DDBJ whole genome shotgun (WGS) entry which is preliminary data.</text>
</comment>
<proteinExistence type="predicted"/>
<reference evidence="2 3" key="1">
    <citation type="journal article" date="2021" name="Int. J. Syst. Evol. Microbiol.">
        <title>Reticulibacter mediterranei gen. nov., sp. nov., within the new family Reticulibacteraceae fam. nov., and Ktedonospora formicarum gen. nov., sp. nov., Ktedonobacter robiniae sp. nov., Dictyobacter formicarum sp. nov. and Dictyobacter arantiisoli sp. nov., belonging to the class Ktedonobacteria.</title>
        <authorList>
            <person name="Yabe S."/>
            <person name="Zheng Y."/>
            <person name="Wang C.M."/>
            <person name="Sakai Y."/>
            <person name="Abe K."/>
            <person name="Yokota A."/>
            <person name="Donadio S."/>
            <person name="Cavaletti L."/>
            <person name="Monciardini P."/>
        </authorList>
    </citation>
    <scope>NUCLEOTIDE SEQUENCE [LARGE SCALE GENOMIC DNA]</scope>
    <source>
        <strain evidence="2 3">SOSP1-9</strain>
    </source>
</reference>
<keyword evidence="3" id="KW-1185">Reference proteome</keyword>
<feature type="transmembrane region" description="Helical" evidence="1">
    <location>
        <begin position="23"/>
        <end position="42"/>
    </location>
</feature>
<accession>A0ABQ3VQG2</accession>
<protein>
    <submittedName>
        <fullName evidence="2">Uncharacterized protein</fullName>
    </submittedName>
</protein>
<organism evidence="2 3">
    <name type="scientific">Dictyobacter formicarum</name>
    <dbReference type="NCBI Taxonomy" id="2778368"/>
    <lineage>
        <taxon>Bacteria</taxon>
        <taxon>Bacillati</taxon>
        <taxon>Chloroflexota</taxon>
        <taxon>Ktedonobacteria</taxon>
        <taxon>Ktedonobacterales</taxon>
        <taxon>Dictyobacteraceae</taxon>
        <taxon>Dictyobacter</taxon>
    </lineage>
</organism>
<sequence>MNEIKIGNLKCIYISGDGIAKIITIYKFLPYFVSLLMNIVSYNREKEKMDIRNSKK</sequence>
<keyword evidence="1" id="KW-1133">Transmembrane helix</keyword>
<evidence type="ECO:0000313" key="3">
    <source>
        <dbReference type="Proteomes" id="UP000635565"/>
    </source>
</evidence>
<name>A0ABQ3VQG2_9CHLR</name>
<dbReference type="EMBL" id="BNJJ01000025">
    <property type="protein sequence ID" value="GHO88499.1"/>
    <property type="molecule type" value="Genomic_DNA"/>
</dbReference>
<gene>
    <name evidence="2" type="ORF">KSZ_65050</name>
</gene>
<keyword evidence="1" id="KW-0472">Membrane</keyword>
<dbReference type="Proteomes" id="UP000635565">
    <property type="component" value="Unassembled WGS sequence"/>
</dbReference>